<accession>A0A8J2KMS0</accession>
<dbReference type="Proteomes" id="UP000708208">
    <property type="component" value="Unassembled WGS sequence"/>
</dbReference>
<keyword evidence="3" id="KW-1185">Reference proteome</keyword>
<evidence type="ECO:0000313" key="2">
    <source>
        <dbReference type="EMBL" id="CAG7820786.1"/>
    </source>
</evidence>
<evidence type="ECO:0000313" key="3">
    <source>
        <dbReference type="Proteomes" id="UP000708208"/>
    </source>
</evidence>
<proteinExistence type="predicted"/>
<protein>
    <submittedName>
        <fullName evidence="2">Uncharacterized protein</fullName>
    </submittedName>
</protein>
<name>A0A8J2KMS0_9HEXA</name>
<sequence>CIPIPNRRKWNKGLHRKNPDETYDKRTGESIQLEGKTIQDAD</sequence>
<feature type="region of interest" description="Disordered" evidence="1">
    <location>
        <begin position="1"/>
        <end position="42"/>
    </location>
</feature>
<feature type="compositionally biased region" description="Basic residues" evidence="1">
    <location>
        <begin position="1"/>
        <end position="16"/>
    </location>
</feature>
<organism evidence="2 3">
    <name type="scientific">Allacma fusca</name>
    <dbReference type="NCBI Taxonomy" id="39272"/>
    <lineage>
        <taxon>Eukaryota</taxon>
        <taxon>Metazoa</taxon>
        <taxon>Ecdysozoa</taxon>
        <taxon>Arthropoda</taxon>
        <taxon>Hexapoda</taxon>
        <taxon>Collembola</taxon>
        <taxon>Symphypleona</taxon>
        <taxon>Sminthuridae</taxon>
        <taxon>Allacma</taxon>
    </lineage>
</organism>
<feature type="compositionally biased region" description="Basic and acidic residues" evidence="1">
    <location>
        <begin position="17"/>
        <end position="28"/>
    </location>
</feature>
<gene>
    <name evidence="2" type="ORF">AFUS01_LOCUS31157</name>
</gene>
<dbReference type="AlphaFoldDB" id="A0A8J2KMS0"/>
<evidence type="ECO:0000256" key="1">
    <source>
        <dbReference type="SAM" id="MobiDB-lite"/>
    </source>
</evidence>
<dbReference type="EMBL" id="CAJVCH010490123">
    <property type="protein sequence ID" value="CAG7820786.1"/>
    <property type="molecule type" value="Genomic_DNA"/>
</dbReference>
<reference evidence="2" key="1">
    <citation type="submission" date="2021-06" db="EMBL/GenBank/DDBJ databases">
        <authorList>
            <person name="Hodson N. C."/>
            <person name="Mongue J. A."/>
            <person name="Jaron S. K."/>
        </authorList>
    </citation>
    <scope>NUCLEOTIDE SEQUENCE</scope>
</reference>
<comment type="caution">
    <text evidence="2">The sequence shown here is derived from an EMBL/GenBank/DDBJ whole genome shotgun (WGS) entry which is preliminary data.</text>
</comment>
<feature type="non-terminal residue" evidence="2">
    <location>
        <position position="1"/>
    </location>
</feature>